<keyword evidence="2" id="KW-1185">Reference proteome</keyword>
<evidence type="ECO:0000313" key="1">
    <source>
        <dbReference type="EMBL" id="VDP31748.1"/>
    </source>
</evidence>
<dbReference type="AlphaFoldDB" id="A0A183NV90"/>
<name>A0A183NV90_9TREM</name>
<gene>
    <name evidence="1" type="ORF">SMTD_LOCUS6026</name>
</gene>
<reference evidence="1 2" key="1">
    <citation type="submission" date="2018-11" db="EMBL/GenBank/DDBJ databases">
        <authorList>
            <consortium name="Pathogen Informatics"/>
        </authorList>
    </citation>
    <scope>NUCLEOTIDE SEQUENCE [LARGE SCALE GENOMIC DNA]</scope>
    <source>
        <strain>Denwood</strain>
        <strain evidence="2">Zambia</strain>
    </source>
</reference>
<dbReference type="Proteomes" id="UP000269396">
    <property type="component" value="Unassembled WGS sequence"/>
</dbReference>
<sequence length="61" mass="7296">MKPVIELDLFHILVLFLLYLDLLLTTDLQRVFSKLNIFFPDVVINFYTHRCSFLEPLHSDK</sequence>
<accession>A0A183NV90</accession>
<evidence type="ECO:0000313" key="2">
    <source>
        <dbReference type="Proteomes" id="UP000269396"/>
    </source>
</evidence>
<dbReference type="EMBL" id="UZAL01027348">
    <property type="protein sequence ID" value="VDP31748.1"/>
    <property type="molecule type" value="Genomic_DNA"/>
</dbReference>
<protein>
    <submittedName>
        <fullName evidence="1">Uncharacterized protein</fullName>
    </submittedName>
</protein>
<proteinExistence type="predicted"/>
<organism evidence="1 2">
    <name type="scientific">Schistosoma mattheei</name>
    <dbReference type="NCBI Taxonomy" id="31246"/>
    <lineage>
        <taxon>Eukaryota</taxon>
        <taxon>Metazoa</taxon>
        <taxon>Spiralia</taxon>
        <taxon>Lophotrochozoa</taxon>
        <taxon>Platyhelminthes</taxon>
        <taxon>Trematoda</taxon>
        <taxon>Digenea</taxon>
        <taxon>Strigeidida</taxon>
        <taxon>Schistosomatoidea</taxon>
        <taxon>Schistosomatidae</taxon>
        <taxon>Schistosoma</taxon>
    </lineage>
</organism>